<dbReference type="AlphaFoldDB" id="A0A6M1LXL0"/>
<feature type="chain" id="PRO_5026820911" evidence="2">
    <location>
        <begin position="31"/>
        <end position="192"/>
    </location>
</feature>
<organism evidence="5 6">
    <name type="scientific">Falsiroseomonas algicola</name>
    <dbReference type="NCBI Taxonomy" id="2716930"/>
    <lineage>
        <taxon>Bacteria</taxon>
        <taxon>Pseudomonadati</taxon>
        <taxon>Pseudomonadota</taxon>
        <taxon>Alphaproteobacteria</taxon>
        <taxon>Acetobacterales</taxon>
        <taxon>Roseomonadaceae</taxon>
        <taxon>Falsiroseomonas</taxon>
    </lineage>
</organism>
<dbReference type="Gene3D" id="3.30.1950.10">
    <property type="entry name" value="wza like domain"/>
    <property type="match status" value="1"/>
</dbReference>
<comment type="caution">
    <text evidence="5">The sequence shown here is derived from an EMBL/GenBank/DDBJ whole genome shotgun (WGS) entry which is preliminary data.</text>
</comment>
<dbReference type="Proteomes" id="UP000475385">
    <property type="component" value="Unassembled WGS sequence"/>
</dbReference>
<dbReference type="EMBL" id="JAAIKB010000027">
    <property type="protein sequence ID" value="NGM24214.1"/>
    <property type="molecule type" value="Genomic_DNA"/>
</dbReference>
<evidence type="ECO:0000256" key="2">
    <source>
        <dbReference type="SAM" id="SignalP"/>
    </source>
</evidence>
<dbReference type="RefSeq" id="WP_164698127.1">
    <property type="nucleotide sequence ID" value="NZ_JAAIKB010000027.1"/>
</dbReference>
<dbReference type="PANTHER" id="PTHR33619:SF3">
    <property type="entry name" value="POLYSACCHARIDE EXPORT PROTEIN GFCE-RELATED"/>
    <property type="match status" value="1"/>
</dbReference>
<name>A0A6M1LXL0_9PROT</name>
<evidence type="ECO:0000313" key="5">
    <source>
        <dbReference type="EMBL" id="NGM24214.1"/>
    </source>
</evidence>
<dbReference type="Pfam" id="PF10531">
    <property type="entry name" value="SLBB"/>
    <property type="match status" value="1"/>
</dbReference>
<dbReference type="Pfam" id="PF02563">
    <property type="entry name" value="Poly_export"/>
    <property type="match status" value="1"/>
</dbReference>
<accession>A0A6M1LXL0</accession>
<evidence type="ECO:0000259" key="3">
    <source>
        <dbReference type="Pfam" id="PF02563"/>
    </source>
</evidence>
<dbReference type="InterPro" id="IPR003715">
    <property type="entry name" value="Poly_export_N"/>
</dbReference>
<dbReference type="InterPro" id="IPR049712">
    <property type="entry name" value="Poly_export"/>
</dbReference>
<dbReference type="PANTHER" id="PTHR33619">
    <property type="entry name" value="POLYSACCHARIDE EXPORT PROTEIN GFCE-RELATED"/>
    <property type="match status" value="1"/>
</dbReference>
<reference evidence="5 6" key="1">
    <citation type="submission" date="2020-02" db="EMBL/GenBank/DDBJ databases">
        <authorList>
            <person name="Kim H.M."/>
            <person name="Jeon C.O."/>
        </authorList>
    </citation>
    <scope>NUCLEOTIDE SEQUENCE [LARGE SCALE GENOMIC DNA]</scope>
    <source>
        <strain evidence="5 6">PeD5</strain>
    </source>
</reference>
<feature type="domain" description="Soluble ligand binding" evidence="4">
    <location>
        <begin position="119"/>
        <end position="166"/>
    </location>
</feature>
<keyword evidence="6" id="KW-1185">Reference proteome</keyword>
<dbReference type="InterPro" id="IPR019554">
    <property type="entry name" value="Soluble_ligand-bd"/>
</dbReference>
<sequence>MNGALRLTLLALLAGCLSACSASGPLPATAAPQTLPALNDGYVLEAGNRLRVVVFGQESLSGEFNVDNAGNLALPLAGSVQAAGISANVLAARIATRLRQENYLQNPNVSVEVLSFRPFYVLGEVKQPGEFPYLSGVTVLSAIARAGGYDYRARQGEVLLIRQTAGRLEEFRATELTPLLPGDIVRVQERRF</sequence>
<reference evidence="5 6" key="2">
    <citation type="submission" date="2020-03" db="EMBL/GenBank/DDBJ databases">
        <title>Roseomonas stagni sp. nov., isolated from pond water in Japan.</title>
        <authorList>
            <person name="Furuhata K."/>
            <person name="Miyamoto H."/>
            <person name="Goto K."/>
        </authorList>
    </citation>
    <scope>NUCLEOTIDE SEQUENCE [LARGE SCALE GENOMIC DNA]</scope>
    <source>
        <strain evidence="5 6">PeD5</strain>
    </source>
</reference>
<gene>
    <name evidence="5" type="ORF">G3576_29765</name>
</gene>
<feature type="signal peptide" evidence="2">
    <location>
        <begin position="1"/>
        <end position="30"/>
    </location>
</feature>
<dbReference type="Gene3D" id="3.10.560.10">
    <property type="entry name" value="Outer membrane lipoprotein wza domain like"/>
    <property type="match status" value="1"/>
</dbReference>
<protein>
    <submittedName>
        <fullName evidence="5">Polysaccharide export protein</fullName>
    </submittedName>
</protein>
<dbReference type="GO" id="GO:0015159">
    <property type="term" value="F:polysaccharide transmembrane transporter activity"/>
    <property type="evidence" value="ECO:0007669"/>
    <property type="project" value="InterPro"/>
</dbReference>
<keyword evidence="1 2" id="KW-0732">Signal</keyword>
<feature type="domain" description="Polysaccharide export protein N-terminal" evidence="3">
    <location>
        <begin position="39"/>
        <end position="113"/>
    </location>
</feature>
<proteinExistence type="predicted"/>
<evidence type="ECO:0000313" key="6">
    <source>
        <dbReference type="Proteomes" id="UP000475385"/>
    </source>
</evidence>
<evidence type="ECO:0000256" key="1">
    <source>
        <dbReference type="ARBA" id="ARBA00022729"/>
    </source>
</evidence>
<evidence type="ECO:0000259" key="4">
    <source>
        <dbReference type="Pfam" id="PF10531"/>
    </source>
</evidence>